<dbReference type="AlphaFoldDB" id="A0A914R2D9"/>
<protein>
    <submittedName>
        <fullName evidence="2">Uncharacterized protein</fullName>
    </submittedName>
</protein>
<sequence>MYQNEKSVTNKCRLSVATFIQAASKKTPKEREMGFSYAIKLAEKLFTNGPEKKYLSYYTNFIENRKSEYADKRLIINEKKEVLDQWKYPTGFEAFHKIMSNFQNENYFVNEIKESPKNLDERKIAFNNALKNLRNP</sequence>
<dbReference type="WBParaSite" id="PDA_v2.g5579.t1">
    <property type="protein sequence ID" value="PDA_v2.g5579.t1"/>
    <property type="gene ID" value="PDA_v2.g5579"/>
</dbReference>
<dbReference type="Proteomes" id="UP000887578">
    <property type="component" value="Unplaced"/>
</dbReference>
<accession>A0A914R2D9</accession>
<proteinExistence type="predicted"/>
<organism evidence="1 2">
    <name type="scientific">Panagrolaimus davidi</name>
    <dbReference type="NCBI Taxonomy" id="227884"/>
    <lineage>
        <taxon>Eukaryota</taxon>
        <taxon>Metazoa</taxon>
        <taxon>Ecdysozoa</taxon>
        <taxon>Nematoda</taxon>
        <taxon>Chromadorea</taxon>
        <taxon>Rhabditida</taxon>
        <taxon>Tylenchina</taxon>
        <taxon>Panagrolaimomorpha</taxon>
        <taxon>Panagrolaimoidea</taxon>
        <taxon>Panagrolaimidae</taxon>
        <taxon>Panagrolaimus</taxon>
    </lineage>
</organism>
<reference evidence="2" key="1">
    <citation type="submission" date="2022-11" db="UniProtKB">
        <authorList>
            <consortium name="WormBaseParasite"/>
        </authorList>
    </citation>
    <scope>IDENTIFICATION</scope>
</reference>
<evidence type="ECO:0000313" key="1">
    <source>
        <dbReference type="Proteomes" id="UP000887578"/>
    </source>
</evidence>
<name>A0A914R2D9_9BILA</name>
<evidence type="ECO:0000313" key="2">
    <source>
        <dbReference type="WBParaSite" id="PDA_v2.g5579.t1"/>
    </source>
</evidence>
<keyword evidence="1" id="KW-1185">Reference proteome</keyword>